<dbReference type="Gene3D" id="3.10.105.10">
    <property type="entry name" value="Dipeptide-binding Protein, Domain 3"/>
    <property type="match status" value="1"/>
</dbReference>
<feature type="domain" description="Solute-binding protein family 5" evidence="5">
    <location>
        <begin position="87"/>
        <end position="414"/>
    </location>
</feature>
<dbReference type="CDD" id="cd00995">
    <property type="entry name" value="PBP2_NikA_DppA_OppA_like"/>
    <property type="match status" value="1"/>
</dbReference>
<keyword evidence="3 4" id="KW-0732">Signal</keyword>
<evidence type="ECO:0000259" key="5">
    <source>
        <dbReference type="Pfam" id="PF00496"/>
    </source>
</evidence>
<dbReference type="RefSeq" id="WP_270153434.1">
    <property type="nucleotide sequence ID" value="NZ_JAPNNL010000010.1"/>
</dbReference>
<dbReference type="EMBL" id="JAPNNL010000010">
    <property type="protein sequence ID" value="MDA0632653.1"/>
    <property type="molecule type" value="Genomic_DNA"/>
</dbReference>
<dbReference type="SUPFAM" id="SSF53850">
    <property type="entry name" value="Periplasmic binding protein-like II"/>
    <property type="match status" value="1"/>
</dbReference>
<evidence type="ECO:0000313" key="7">
    <source>
        <dbReference type="Proteomes" id="UP001144036"/>
    </source>
</evidence>
<dbReference type="InterPro" id="IPR039424">
    <property type="entry name" value="SBP_5"/>
</dbReference>
<evidence type="ECO:0000256" key="2">
    <source>
        <dbReference type="ARBA" id="ARBA00022448"/>
    </source>
</evidence>
<reference evidence="6" key="1">
    <citation type="submission" date="2022-11" db="EMBL/GenBank/DDBJ databases">
        <title>Nonomuraea corallina sp. nov., a new species of the genus Nonomuraea isolated from sea side sediment in Thai sea.</title>
        <authorList>
            <person name="Ngamcharungchit C."/>
            <person name="Matsumoto A."/>
            <person name="Suriyachadkun C."/>
            <person name="Panbangred W."/>
            <person name="Inahashi Y."/>
            <person name="Intra B."/>
        </authorList>
    </citation>
    <scope>NUCLEOTIDE SEQUENCE</scope>
    <source>
        <strain evidence="6">MCN248</strain>
    </source>
</reference>
<name>A0ABT4S628_9ACTN</name>
<evidence type="ECO:0000256" key="1">
    <source>
        <dbReference type="ARBA" id="ARBA00005695"/>
    </source>
</evidence>
<dbReference type="Gene3D" id="3.40.190.10">
    <property type="entry name" value="Periplasmic binding protein-like II"/>
    <property type="match status" value="1"/>
</dbReference>
<keyword evidence="2" id="KW-0813">Transport</keyword>
<feature type="signal peptide" evidence="4">
    <location>
        <begin position="1"/>
        <end position="24"/>
    </location>
</feature>
<accession>A0ABT4S628</accession>
<dbReference type="InterPro" id="IPR030678">
    <property type="entry name" value="Peptide/Ni-bd"/>
</dbReference>
<dbReference type="PROSITE" id="PS51318">
    <property type="entry name" value="TAT"/>
    <property type="match status" value="1"/>
</dbReference>
<sequence length="511" mass="53955">MELTRRKVLRIGGLALAAAATGCATSPKQTSTGTTGTGATGAADAPLVVASSAITNSLDPAAALSNVGATFTAQVYDPLVTFGDDGKLAPALATAWRSIDDRTIEFTLREGVTFHRGGAFDAAAVKANIDRLLSGDPAFAFRAGQMGTLSGAEVVDAGTVRITTKEPDPVLLNRLVRLSITDPAIFKEKPGSVASGTGPFRVTAYSPAKSIDLEAFPESWRKSETVKKARVVAIPDPGTLTTALRTGEVDGAYGLPPSVAAQLASSFTVKPVTAGSCAVLSMIGDVEPKLRDKRVRLALNLAVDKEEFVKSGLSGYGKVPNGQLLQPGFAGYDPSLEAFPYDPDRAKALLKEAGAEGLTLNIATTALFKQQAEITAGYLAKVGITSEVVLQDLSAFISTLLKKSETPLIYWQTDYFDLRDIAGVSRFGPQPEGVQKHVDDEEYVKLFAQAAAELDPAKREETIKAMAGRLHDEAGVVFLAWPETVYVHSAKSDLKLNVDGNVLLSESRKAI</sequence>
<comment type="similarity">
    <text evidence="1">Belongs to the bacterial solute-binding protein 5 family.</text>
</comment>
<evidence type="ECO:0000256" key="4">
    <source>
        <dbReference type="SAM" id="SignalP"/>
    </source>
</evidence>
<keyword evidence="7" id="KW-1185">Reference proteome</keyword>
<dbReference type="PROSITE" id="PS51257">
    <property type="entry name" value="PROKAR_LIPOPROTEIN"/>
    <property type="match status" value="1"/>
</dbReference>
<comment type="caution">
    <text evidence="6">The sequence shown here is derived from an EMBL/GenBank/DDBJ whole genome shotgun (WGS) entry which is preliminary data.</text>
</comment>
<dbReference type="Proteomes" id="UP001144036">
    <property type="component" value="Unassembled WGS sequence"/>
</dbReference>
<proteinExistence type="inferred from homology"/>
<organism evidence="6 7">
    <name type="scientific">Nonomuraea corallina</name>
    <dbReference type="NCBI Taxonomy" id="2989783"/>
    <lineage>
        <taxon>Bacteria</taxon>
        <taxon>Bacillati</taxon>
        <taxon>Actinomycetota</taxon>
        <taxon>Actinomycetes</taxon>
        <taxon>Streptosporangiales</taxon>
        <taxon>Streptosporangiaceae</taxon>
        <taxon>Nonomuraea</taxon>
    </lineage>
</organism>
<gene>
    <name evidence="6" type="ORF">OUY22_04425</name>
</gene>
<feature type="chain" id="PRO_5045249842" evidence="4">
    <location>
        <begin position="25"/>
        <end position="511"/>
    </location>
</feature>
<dbReference type="Pfam" id="PF00496">
    <property type="entry name" value="SBP_bac_5"/>
    <property type="match status" value="1"/>
</dbReference>
<dbReference type="InterPro" id="IPR006311">
    <property type="entry name" value="TAT_signal"/>
</dbReference>
<dbReference type="InterPro" id="IPR000914">
    <property type="entry name" value="SBP_5_dom"/>
</dbReference>
<dbReference type="PIRSF" id="PIRSF002741">
    <property type="entry name" value="MppA"/>
    <property type="match status" value="1"/>
</dbReference>
<evidence type="ECO:0000256" key="3">
    <source>
        <dbReference type="ARBA" id="ARBA00022729"/>
    </source>
</evidence>
<evidence type="ECO:0000313" key="6">
    <source>
        <dbReference type="EMBL" id="MDA0632653.1"/>
    </source>
</evidence>
<protein>
    <submittedName>
        <fullName evidence="6">ABC transporter substrate-binding protein</fullName>
    </submittedName>
</protein>
<dbReference type="PANTHER" id="PTHR30290">
    <property type="entry name" value="PERIPLASMIC BINDING COMPONENT OF ABC TRANSPORTER"/>
    <property type="match status" value="1"/>
</dbReference>
<dbReference type="PANTHER" id="PTHR30290:SF9">
    <property type="entry name" value="OLIGOPEPTIDE-BINDING PROTEIN APPA"/>
    <property type="match status" value="1"/>
</dbReference>